<protein>
    <submittedName>
        <fullName evidence="2">Uncharacterized protein</fullName>
    </submittedName>
</protein>
<organism evidence="2 3">
    <name type="scientific">Daphnia magna</name>
    <dbReference type="NCBI Taxonomy" id="35525"/>
    <lineage>
        <taxon>Eukaryota</taxon>
        <taxon>Metazoa</taxon>
        <taxon>Ecdysozoa</taxon>
        <taxon>Arthropoda</taxon>
        <taxon>Crustacea</taxon>
        <taxon>Branchiopoda</taxon>
        <taxon>Diplostraca</taxon>
        <taxon>Cladocera</taxon>
        <taxon>Anomopoda</taxon>
        <taxon>Daphniidae</taxon>
        <taxon>Daphnia</taxon>
    </lineage>
</organism>
<accession>A0A164MCR6</accession>
<comment type="caution">
    <text evidence="2">The sequence shown here is derived from an EMBL/GenBank/DDBJ whole genome shotgun (WGS) entry which is preliminary data.</text>
</comment>
<proteinExistence type="predicted"/>
<dbReference type="AlphaFoldDB" id="A0A164MCR6"/>
<gene>
    <name evidence="2" type="ORF">APZ42_031905</name>
</gene>
<evidence type="ECO:0000313" key="2">
    <source>
        <dbReference type="EMBL" id="KZS04939.1"/>
    </source>
</evidence>
<evidence type="ECO:0000313" key="3">
    <source>
        <dbReference type="Proteomes" id="UP000076858"/>
    </source>
</evidence>
<reference evidence="2 3" key="1">
    <citation type="submission" date="2016-03" db="EMBL/GenBank/DDBJ databases">
        <title>EvidentialGene: Evidence-directed Construction of Genes on Genomes.</title>
        <authorList>
            <person name="Gilbert D.G."/>
            <person name="Choi J.-H."/>
            <person name="Mockaitis K."/>
            <person name="Colbourne J."/>
            <person name="Pfrender M."/>
        </authorList>
    </citation>
    <scope>NUCLEOTIDE SEQUENCE [LARGE SCALE GENOMIC DNA]</scope>
    <source>
        <strain evidence="2 3">Xinb3</strain>
        <tissue evidence="2">Complete organism</tissue>
    </source>
</reference>
<name>A0A164MCR6_9CRUS</name>
<keyword evidence="3" id="KW-1185">Reference proteome</keyword>
<dbReference type="Proteomes" id="UP000076858">
    <property type="component" value="Unassembled WGS sequence"/>
</dbReference>
<feature type="compositionally biased region" description="Polar residues" evidence="1">
    <location>
        <begin position="89"/>
        <end position="104"/>
    </location>
</feature>
<dbReference type="EMBL" id="LRGB01003024">
    <property type="protein sequence ID" value="KZS04939.1"/>
    <property type="molecule type" value="Genomic_DNA"/>
</dbReference>
<feature type="region of interest" description="Disordered" evidence="1">
    <location>
        <begin position="89"/>
        <end position="111"/>
    </location>
</feature>
<sequence length="111" mass="12704">MPTIKPRDAADTLVSVVIDPISRKHIRHVKRHLEWTTHLPSSLQLLDDVRSVENGKNKSFKFSFSVRSVVRLILKSEFDFEVKDVSSFCQNRSPSNSSALSFKTHNNKTTH</sequence>
<evidence type="ECO:0000256" key="1">
    <source>
        <dbReference type="SAM" id="MobiDB-lite"/>
    </source>
</evidence>